<dbReference type="GO" id="GO:0005634">
    <property type="term" value="C:nucleus"/>
    <property type="evidence" value="ECO:0007669"/>
    <property type="project" value="TreeGrafter"/>
</dbReference>
<evidence type="ECO:0000313" key="6">
    <source>
        <dbReference type="EMBL" id="KAF4965149.1"/>
    </source>
</evidence>
<reference evidence="6" key="1">
    <citation type="journal article" date="2020" name="BMC Genomics">
        <title>Correction to: Identification and distribution of gene clusters required for synthesis of sphingolipid metabolism inhibitors in diverse species of the filamentous fungus Fusarium.</title>
        <authorList>
            <person name="Kim H.S."/>
            <person name="Lohmar J.M."/>
            <person name="Busman M."/>
            <person name="Brown D.W."/>
            <person name="Naumann T.A."/>
            <person name="Divon H.H."/>
            <person name="Lysoe E."/>
            <person name="Uhlig S."/>
            <person name="Proctor R.H."/>
        </authorList>
    </citation>
    <scope>NUCLEOTIDE SEQUENCE</scope>
    <source>
        <strain evidence="6">NRRL 20472</strain>
    </source>
</reference>
<dbReference type="GO" id="GO:0000435">
    <property type="term" value="P:positive regulation of transcription from RNA polymerase II promoter by galactose"/>
    <property type="evidence" value="ECO:0007669"/>
    <property type="project" value="TreeGrafter"/>
</dbReference>
<dbReference type="GO" id="GO:0000981">
    <property type="term" value="F:DNA-binding transcription factor activity, RNA polymerase II-specific"/>
    <property type="evidence" value="ECO:0007669"/>
    <property type="project" value="TreeGrafter"/>
</dbReference>
<reference evidence="6" key="2">
    <citation type="submission" date="2020-05" db="EMBL/GenBank/DDBJ databases">
        <authorList>
            <person name="Kim H.-S."/>
            <person name="Proctor R.H."/>
            <person name="Brown D.W."/>
        </authorList>
    </citation>
    <scope>NUCLEOTIDE SEQUENCE</scope>
    <source>
        <strain evidence="6">NRRL 20472</strain>
    </source>
</reference>
<evidence type="ECO:0000256" key="1">
    <source>
        <dbReference type="ARBA" id="ARBA00023015"/>
    </source>
</evidence>
<name>A0A8H4X8Q3_9HYPO</name>
<evidence type="ECO:0000259" key="5">
    <source>
        <dbReference type="Pfam" id="PF04082"/>
    </source>
</evidence>
<dbReference type="InterPro" id="IPR051127">
    <property type="entry name" value="Fungal_SecMet_Regulators"/>
</dbReference>
<dbReference type="GO" id="GO:0006351">
    <property type="term" value="P:DNA-templated transcription"/>
    <property type="evidence" value="ECO:0007669"/>
    <property type="project" value="InterPro"/>
</dbReference>
<dbReference type="EMBL" id="JABEXW010000368">
    <property type="protein sequence ID" value="KAF4965149.1"/>
    <property type="molecule type" value="Genomic_DNA"/>
</dbReference>
<dbReference type="InterPro" id="IPR007219">
    <property type="entry name" value="XnlR_reg_dom"/>
</dbReference>
<dbReference type="Pfam" id="PF04082">
    <property type="entry name" value="Fungal_trans"/>
    <property type="match status" value="1"/>
</dbReference>
<comment type="caution">
    <text evidence="6">The sequence shown here is derived from an EMBL/GenBank/DDBJ whole genome shotgun (WGS) entry which is preliminary data.</text>
</comment>
<evidence type="ECO:0000313" key="7">
    <source>
        <dbReference type="Proteomes" id="UP000622797"/>
    </source>
</evidence>
<gene>
    <name evidence="6" type="ORF">FSARC_7016</name>
</gene>
<evidence type="ECO:0000256" key="2">
    <source>
        <dbReference type="ARBA" id="ARBA00023163"/>
    </source>
</evidence>
<dbReference type="PANTHER" id="PTHR47424">
    <property type="entry name" value="REGULATORY PROTEIN GAL4"/>
    <property type="match status" value="1"/>
</dbReference>
<dbReference type="CDD" id="cd12148">
    <property type="entry name" value="fungal_TF_MHR"/>
    <property type="match status" value="1"/>
</dbReference>
<proteinExistence type="predicted"/>
<evidence type="ECO:0000256" key="3">
    <source>
        <dbReference type="ARBA" id="ARBA00023242"/>
    </source>
</evidence>
<feature type="region of interest" description="Disordered" evidence="4">
    <location>
        <begin position="141"/>
        <end position="160"/>
    </location>
</feature>
<feature type="domain" description="Xylanolytic transcriptional activator regulatory" evidence="5">
    <location>
        <begin position="172"/>
        <end position="298"/>
    </location>
</feature>
<dbReference type="AlphaFoldDB" id="A0A8H4X8Q3"/>
<keyword evidence="1" id="KW-0805">Transcription regulation</keyword>
<keyword evidence="3" id="KW-0539">Nucleus</keyword>
<keyword evidence="2" id="KW-0804">Transcription</keyword>
<dbReference type="GO" id="GO:0008270">
    <property type="term" value="F:zinc ion binding"/>
    <property type="evidence" value="ECO:0007669"/>
    <property type="project" value="InterPro"/>
</dbReference>
<keyword evidence="7" id="KW-1185">Reference proteome</keyword>
<dbReference type="PANTHER" id="PTHR47424:SF5">
    <property type="entry name" value="ZN(II)2CYS6 TRANSCRIPTION FACTOR (EUROFUNG)"/>
    <property type="match status" value="1"/>
</dbReference>
<accession>A0A8H4X8Q3</accession>
<sequence length="512" mass="57448">MDLPHLPETVAYQDSSHVELADSYAKAQKVIGTLFPSSSLEELSLMTRQQLLTRLQSSTTSPSTIEAGSHNDLQVLEPSLEQNFTWDEVSENDSETSRVADDINGLAFSQQSLNASYLGLSSVPTILRVIAHLSPHVQQQVPKGPQAWRSPSTLGASPNDMACSQGEEIPLINAYFTHVHPIIPMVDEADFRQRHAQDGTAEGEAGSWLALLNMVLAMGSMASDSTHLTGHNFFYKRALPHLDISSFGSGHLHMVQALALYSGMILHFLNKPNMAVAVMGATIRMAIAMGLHREDRLIQLPLISPDEVNEFDNDLLAWKDSLHMFLAHREQCPPNLNIARAILWWRWITTRLTLYRPGLLVTVLRRKPWDEVKDEERIHARKCIEIAKEGVDLMSLDWSPNQIICWNSAWNLFQMTLVLVLGLMSDKQEAEEGHYDEYICRAIELFARMEPMDPGCIRSRKLLQVLFDNAKNVEPGLTPHDADSLDTSILDSLDMDLLGEHTDWMAYFCNGS</sequence>
<dbReference type="GO" id="GO:0000978">
    <property type="term" value="F:RNA polymerase II cis-regulatory region sequence-specific DNA binding"/>
    <property type="evidence" value="ECO:0007669"/>
    <property type="project" value="TreeGrafter"/>
</dbReference>
<dbReference type="Proteomes" id="UP000622797">
    <property type="component" value="Unassembled WGS sequence"/>
</dbReference>
<organism evidence="6 7">
    <name type="scientific">Fusarium sarcochroum</name>
    <dbReference type="NCBI Taxonomy" id="1208366"/>
    <lineage>
        <taxon>Eukaryota</taxon>
        <taxon>Fungi</taxon>
        <taxon>Dikarya</taxon>
        <taxon>Ascomycota</taxon>
        <taxon>Pezizomycotina</taxon>
        <taxon>Sordariomycetes</taxon>
        <taxon>Hypocreomycetidae</taxon>
        <taxon>Hypocreales</taxon>
        <taxon>Nectriaceae</taxon>
        <taxon>Fusarium</taxon>
        <taxon>Fusarium lateritium species complex</taxon>
    </lineage>
</organism>
<evidence type="ECO:0000256" key="4">
    <source>
        <dbReference type="SAM" id="MobiDB-lite"/>
    </source>
</evidence>
<protein>
    <recommendedName>
        <fullName evidence="5">Xylanolytic transcriptional activator regulatory domain-containing protein</fullName>
    </recommendedName>
</protein>
<dbReference type="OrthoDB" id="3362851at2759"/>